<geneLocation type="plasmid" evidence="2 3">
    <name>pMhuNZP2235a</name>
</geneLocation>
<feature type="compositionally biased region" description="Polar residues" evidence="1">
    <location>
        <begin position="1"/>
        <end position="21"/>
    </location>
</feature>
<evidence type="ECO:0000256" key="1">
    <source>
        <dbReference type="SAM" id="MobiDB-lite"/>
    </source>
</evidence>
<gene>
    <name evidence="2" type="ORF">U0R22_006804</name>
</gene>
<feature type="region of interest" description="Disordered" evidence="1">
    <location>
        <begin position="1"/>
        <end position="56"/>
    </location>
</feature>
<keyword evidence="3" id="KW-1185">Reference proteome</keyword>
<accession>A0ABZ0W0H1</accession>
<evidence type="ECO:0000313" key="3">
    <source>
        <dbReference type="Proteomes" id="UP001322481"/>
    </source>
</evidence>
<name>A0ABZ0W0H1_9HYPH</name>
<evidence type="ECO:0000313" key="2">
    <source>
        <dbReference type="EMBL" id="WQC02554.1"/>
    </source>
</evidence>
<dbReference type="RefSeq" id="WP_322419519.1">
    <property type="nucleotide sequence ID" value="NZ_CP139859.1"/>
</dbReference>
<keyword evidence="2" id="KW-0614">Plasmid</keyword>
<protein>
    <recommendedName>
        <fullName evidence="4">Transcriptional regulator</fullName>
    </recommendedName>
</protein>
<evidence type="ECO:0008006" key="4">
    <source>
        <dbReference type="Google" id="ProtNLM"/>
    </source>
</evidence>
<reference evidence="2 3" key="1">
    <citation type="submission" date="2023-11" db="EMBL/GenBank/DDBJ databases">
        <authorList>
            <person name="Panchal A.K."/>
            <person name="Meaney J.S."/>
            <person name="Karas B.J."/>
            <person name="diCenzo G.C."/>
        </authorList>
    </citation>
    <scope>NUCLEOTIDE SEQUENCE [LARGE SCALE GENOMIC DNA]</scope>
    <source>
        <strain evidence="2 3">NZP2235</strain>
        <plasmid evidence="2 3">pMhuNZP2235a</plasmid>
    </source>
</reference>
<dbReference type="EMBL" id="CP139859">
    <property type="protein sequence ID" value="WQC02554.1"/>
    <property type="molecule type" value="Genomic_DNA"/>
</dbReference>
<proteinExistence type="predicted"/>
<organism evidence="2 3">
    <name type="scientific">Mesorhizobium huakuii</name>
    <dbReference type="NCBI Taxonomy" id="28104"/>
    <lineage>
        <taxon>Bacteria</taxon>
        <taxon>Pseudomonadati</taxon>
        <taxon>Pseudomonadota</taxon>
        <taxon>Alphaproteobacteria</taxon>
        <taxon>Hyphomicrobiales</taxon>
        <taxon>Phyllobacteriaceae</taxon>
        <taxon>Mesorhizobium</taxon>
    </lineage>
</organism>
<sequence>MAFSASCSQAWIASRQPTKNKATGAGPAIAAHPKDAKTSAGTGHNPAAAKKKSANG</sequence>
<dbReference type="Proteomes" id="UP001322481">
    <property type="component" value="Plasmid pMhuNZP2235a"/>
</dbReference>